<name>A0A9P5VIX6_9FUNG</name>
<dbReference type="SUPFAM" id="SSF57716">
    <property type="entry name" value="Glucocorticoid receptor-like (DNA-binding domain)"/>
    <property type="match status" value="1"/>
</dbReference>
<sequence length="639" mass="70999">MASSFHIPDKGSFLDSSDMYPHNHLDLYTEHTPASSVFNDILADSSELGYPLLVDNEGDTNHNDESVLDLLPWHLLSEPIYTDPLPQPQVARVSMPAPFDPVSRLPSPQNVPDHSGYPQRPGHYMATPQTPSMAYSPEQEPTYAYSRPSPSMAPGTPDDLAWMTGPFPAQVLLEPQERTPVPTPRQSPIQGHDNFWNAFQFGISNEAAFGGPAHYTLHPFARYPEATYNPPFLGNLSSKAGYPFAQVNSNYVPNFFQHLSVHVASPLFDKDSGGRTIEPKKLQHGGTYEHNYAYTTNHACTYTNVPLQPYEHDCRSGVSGKTDENESDSEAESLSSSPSPHSHASPGCSSSLLSSSGSSSRSSRSSPSRSVVSTPSSRFTLSSRESSPSDSSSSDSEDDECSEIDEYISRAGSSAIIKREAVDSTSPKKSRLHSKSSRSNASNRDSSASPEISIDSDSDDVDEFIPAHVASSMRATQRKSTSTKASASQPIKKLKRSISTHEMNHGEGQADPAKRFTCTFPGCHRLFTRLFNMRTHLRTHNPNQERPFICSEPTCRKRFSRKHDMQRHEASVHRVINTSSTMVVISYCIEYAQSQKSVCLKCNKVIPNKSLRVARMERTSEKEKKKFAKFRWYHFKCFE</sequence>
<dbReference type="Gene3D" id="3.30.160.60">
    <property type="entry name" value="Classic Zinc Finger"/>
    <property type="match status" value="2"/>
</dbReference>
<feature type="domain" description="C2H2-type" evidence="9">
    <location>
        <begin position="548"/>
        <end position="573"/>
    </location>
</feature>
<feature type="region of interest" description="Disordered" evidence="7">
    <location>
        <begin position="418"/>
        <end position="493"/>
    </location>
</feature>
<evidence type="ECO:0000259" key="9">
    <source>
        <dbReference type="PROSITE" id="PS50157"/>
    </source>
</evidence>
<dbReference type="SMART" id="SM00355">
    <property type="entry name" value="ZnF_C2H2"/>
    <property type="match status" value="2"/>
</dbReference>
<feature type="compositionally biased region" description="Acidic residues" evidence="7">
    <location>
        <begin position="454"/>
        <end position="463"/>
    </location>
</feature>
<evidence type="ECO:0000259" key="8">
    <source>
        <dbReference type="PROSITE" id="PS50064"/>
    </source>
</evidence>
<dbReference type="InterPro" id="IPR036957">
    <property type="entry name" value="Znf_PARP_sf"/>
</dbReference>
<evidence type="ECO:0000256" key="2">
    <source>
        <dbReference type="ARBA" id="ARBA00022723"/>
    </source>
</evidence>
<keyword evidence="5" id="KW-0539">Nucleus</keyword>
<dbReference type="PANTHER" id="PTHR46105">
    <property type="entry name" value="AGAP004733-PA"/>
    <property type="match status" value="1"/>
</dbReference>
<feature type="compositionally biased region" description="Polar residues" evidence="7">
    <location>
        <begin position="473"/>
        <end position="489"/>
    </location>
</feature>
<dbReference type="PROSITE" id="PS00028">
    <property type="entry name" value="ZINC_FINGER_C2H2_1"/>
    <property type="match status" value="2"/>
</dbReference>
<gene>
    <name evidence="10" type="ORF">BG006_009965</name>
</gene>
<evidence type="ECO:0000256" key="4">
    <source>
        <dbReference type="ARBA" id="ARBA00022833"/>
    </source>
</evidence>
<evidence type="ECO:0000256" key="3">
    <source>
        <dbReference type="ARBA" id="ARBA00022771"/>
    </source>
</evidence>
<organism evidence="10 11">
    <name type="scientific">Podila minutissima</name>
    <dbReference type="NCBI Taxonomy" id="64525"/>
    <lineage>
        <taxon>Eukaryota</taxon>
        <taxon>Fungi</taxon>
        <taxon>Fungi incertae sedis</taxon>
        <taxon>Mucoromycota</taxon>
        <taxon>Mortierellomycotina</taxon>
        <taxon>Mortierellomycetes</taxon>
        <taxon>Mortierellales</taxon>
        <taxon>Mortierellaceae</taxon>
        <taxon>Podila</taxon>
    </lineage>
</organism>
<dbReference type="InterPro" id="IPR001510">
    <property type="entry name" value="Znf_PARP"/>
</dbReference>
<feature type="compositionally biased region" description="Low complexity" evidence="7">
    <location>
        <begin position="332"/>
        <end position="394"/>
    </location>
</feature>
<dbReference type="GO" id="GO:0000978">
    <property type="term" value="F:RNA polymerase II cis-regulatory region sequence-specific DNA binding"/>
    <property type="evidence" value="ECO:0007669"/>
    <property type="project" value="TreeGrafter"/>
</dbReference>
<feature type="region of interest" description="Disordered" evidence="7">
    <location>
        <begin position="313"/>
        <end position="402"/>
    </location>
</feature>
<comment type="caution">
    <text evidence="10">The sequence shown here is derived from an EMBL/GenBank/DDBJ whole genome shotgun (WGS) entry which is preliminary data.</text>
</comment>
<evidence type="ECO:0000256" key="1">
    <source>
        <dbReference type="ARBA" id="ARBA00004123"/>
    </source>
</evidence>
<dbReference type="PROSITE" id="PS50064">
    <property type="entry name" value="ZF_PARP_2"/>
    <property type="match status" value="1"/>
</dbReference>
<dbReference type="GO" id="GO:0000981">
    <property type="term" value="F:DNA-binding transcription factor activity, RNA polymerase II-specific"/>
    <property type="evidence" value="ECO:0007669"/>
    <property type="project" value="TreeGrafter"/>
</dbReference>
<dbReference type="SUPFAM" id="SSF57667">
    <property type="entry name" value="beta-beta-alpha zinc fingers"/>
    <property type="match status" value="1"/>
</dbReference>
<evidence type="ECO:0000256" key="5">
    <source>
        <dbReference type="ARBA" id="ARBA00023242"/>
    </source>
</evidence>
<proteinExistence type="predicted"/>
<evidence type="ECO:0000256" key="6">
    <source>
        <dbReference type="PROSITE-ProRule" id="PRU00042"/>
    </source>
</evidence>
<dbReference type="AlphaFoldDB" id="A0A9P5VIX6"/>
<feature type="non-terminal residue" evidence="10">
    <location>
        <position position="639"/>
    </location>
</feature>
<dbReference type="InterPro" id="IPR036236">
    <property type="entry name" value="Znf_C2H2_sf"/>
</dbReference>
<evidence type="ECO:0000313" key="11">
    <source>
        <dbReference type="Proteomes" id="UP000696485"/>
    </source>
</evidence>
<dbReference type="GO" id="GO:0008270">
    <property type="term" value="F:zinc ion binding"/>
    <property type="evidence" value="ECO:0007669"/>
    <property type="project" value="UniProtKB-KW"/>
</dbReference>
<dbReference type="InterPro" id="IPR013087">
    <property type="entry name" value="Znf_C2H2_type"/>
</dbReference>
<dbReference type="InterPro" id="IPR050457">
    <property type="entry name" value="ZnFinger_BTB_dom_contain"/>
</dbReference>
<dbReference type="EMBL" id="JAAAUY010000756">
    <property type="protein sequence ID" value="KAF9326632.1"/>
    <property type="molecule type" value="Genomic_DNA"/>
</dbReference>
<protein>
    <submittedName>
        <fullName evidence="10">Uncharacterized protein</fullName>
    </submittedName>
</protein>
<feature type="domain" description="PARP-type" evidence="8">
    <location>
        <begin position="587"/>
        <end position="639"/>
    </location>
</feature>
<dbReference type="Proteomes" id="UP000696485">
    <property type="component" value="Unassembled WGS sequence"/>
</dbReference>
<keyword evidence="2" id="KW-0479">Metal-binding</keyword>
<evidence type="ECO:0000313" key="10">
    <source>
        <dbReference type="EMBL" id="KAF9326632.1"/>
    </source>
</evidence>
<dbReference type="PANTHER" id="PTHR46105:SF28">
    <property type="entry name" value="ZINC FINGER PROTEIN 37-LIKE"/>
    <property type="match status" value="1"/>
</dbReference>
<dbReference type="PROSITE" id="PS50157">
    <property type="entry name" value="ZINC_FINGER_C2H2_2"/>
    <property type="match status" value="2"/>
</dbReference>
<comment type="subcellular location">
    <subcellularLocation>
        <location evidence="1">Nucleus</location>
    </subcellularLocation>
</comment>
<evidence type="ECO:0000256" key="7">
    <source>
        <dbReference type="SAM" id="MobiDB-lite"/>
    </source>
</evidence>
<feature type="domain" description="C2H2-type" evidence="9">
    <location>
        <begin position="516"/>
        <end position="545"/>
    </location>
</feature>
<feature type="region of interest" description="Disordered" evidence="7">
    <location>
        <begin position="96"/>
        <end position="122"/>
    </location>
</feature>
<keyword evidence="3 6" id="KW-0863">Zinc-finger</keyword>
<reference evidence="10" key="1">
    <citation type="journal article" date="2020" name="Fungal Divers.">
        <title>Resolving the Mortierellaceae phylogeny through synthesis of multi-gene phylogenetics and phylogenomics.</title>
        <authorList>
            <person name="Vandepol N."/>
            <person name="Liber J."/>
            <person name="Desiro A."/>
            <person name="Na H."/>
            <person name="Kennedy M."/>
            <person name="Barry K."/>
            <person name="Grigoriev I.V."/>
            <person name="Miller A.N."/>
            <person name="O'Donnell K."/>
            <person name="Stajich J.E."/>
            <person name="Bonito G."/>
        </authorList>
    </citation>
    <scope>NUCLEOTIDE SEQUENCE</scope>
    <source>
        <strain evidence="10">NVP1</strain>
    </source>
</reference>
<keyword evidence="11" id="KW-1185">Reference proteome</keyword>
<feature type="compositionally biased region" description="Low complexity" evidence="7">
    <location>
        <begin position="437"/>
        <end position="453"/>
    </location>
</feature>
<keyword evidence="4" id="KW-0862">Zinc</keyword>
<accession>A0A9P5VIX6</accession>
<dbReference type="GO" id="GO:0005634">
    <property type="term" value="C:nucleus"/>
    <property type="evidence" value="ECO:0007669"/>
    <property type="project" value="UniProtKB-SubCell"/>
</dbReference>
<dbReference type="Gene3D" id="3.30.1740.10">
    <property type="entry name" value="Zinc finger, PARP-type"/>
    <property type="match status" value="1"/>
</dbReference>